<gene>
    <name evidence="1" type="ORF">LVIROSA_LOCUS875</name>
</gene>
<proteinExistence type="predicted"/>
<comment type="caution">
    <text evidence="1">The sequence shown here is derived from an EMBL/GenBank/DDBJ whole genome shotgun (WGS) entry which is preliminary data.</text>
</comment>
<accession>A0AAU9LW39</accession>
<organism evidence="1 2">
    <name type="scientific">Lactuca virosa</name>
    <dbReference type="NCBI Taxonomy" id="75947"/>
    <lineage>
        <taxon>Eukaryota</taxon>
        <taxon>Viridiplantae</taxon>
        <taxon>Streptophyta</taxon>
        <taxon>Embryophyta</taxon>
        <taxon>Tracheophyta</taxon>
        <taxon>Spermatophyta</taxon>
        <taxon>Magnoliopsida</taxon>
        <taxon>eudicotyledons</taxon>
        <taxon>Gunneridae</taxon>
        <taxon>Pentapetalae</taxon>
        <taxon>asterids</taxon>
        <taxon>campanulids</taxon>
        <taxon>Asterales</taxon>
        <taxon>Asteraceae</taxon>
        <taxon>Cichorioideae</taxon>
        <taxon>Cichorieae</taxon>
        <taxon>Lactucinae</taxon>
        <taxon>Lactuca</taxon>
    </lineage>
</organism>
<dbReference type="EMBL" id="CAKMRJ010000001">
    <property type="protein sequence ID" value="CAH1412888.1"/>
    <property type="molecule type" value="Genomic_DNA"/>
</dbReference>
<protein>
    <submittedName>
        <fullName evidence="1">Uncharacterized protein</fullName>
    </submittedName>
</protein>
<evidence type="ECO:0000313" key="2">
    <source>
        <dbReference type="Proteomes" id="UP001157418"/>
    </source>
</evidence>
<dbReference type="AlphaFoldDB" id="A0AAU9LW39"/>
<keyword evidence="2" id="KW-1185">Reference proteome</keyword>
<sequence>MEMVAAAYSSQFQFQSFCFAKSINKSIIPGSVMCFKPSSKSVAIRAIGQNFQHCFTKKEDEYMYCEVVKVQEVLDAAERTPFYLYSRPQITRNIEAYKHMRKMGRGAVVFNGNELRLTIDAGFDPSRNSGLLATCCFKLVLKLLRGD</sequence>
<evidence type="ECO:0000313" key="1">
    <source>
        <dbReference type="EMBL" id="CAH1412888.1"/>
    </source>
</evidence>
<reference evidence="1 2" key="1">
    <citation type="submission" date="2022-01" db="EMBL/GenBank/DDBJ databases">
        <authorList>
            <person name="Xiong W."/>
            <person name="Schranz E."/>
        </authorList>
    </citation>
    <scope>NUCLEOTIDE SEQUENCE [LARGE SCALE GENOMIC DNA]</scope>
</reference>
<name>A0AAU9LW39_9ASTR</name>
<dbReference type="Proteomes" id="UP001157418">
    <property type="component" value="Unassembled WGS sequence"/>
</dbReference>